<accession>A0A6P1Y4A3</accession>
<dbReference type="SMART" id="SM00062">
    <property type="entry name" value="PBPb"/>
    <property type="match status" value="1"/>
</dbReference>
<dbReference type="PANTHER" id="PTHR35936">
    <property type="entry name" value="MEMBRANE-BOUND LYTIC MUREIN TRANSGLYCOSYLASE F"/>
    <property type="match status" value="1"/>
</dbReference>
<dbReference type="PANTHER" id="PTHR35936:SF34">
    <property type="entry name" value="ABC TRANSPORTER EXTRACELLULAR-BINDING PROTEIN YCKB-RELATED"/>
    <property type="match status" value="1"/>
</dbReference>
<dbReference type="InterPro" id="IPR001638">
    <property type="entry name" value="Solute-binding_3/MltF_N"/>
</dbReference>
<dbReference type="Gene3D" id="3.40.190.10">
    <property type="entry name" value="Periplasmic binding protein-like II"/>
    <property type="match status" value="2"/>
</dbReference>
<reference evidence="3 4" key="1">
    <citation type="submission" date="2020-01" db="EMBL/GenBank/DDBJ databases">
        <title>Complete genome sequence of a human oral phylogroup 1 Treponema sp. strain ATCC 700766, originally isolated from periodontitis dental plaque.</title>
        <authorList>
            <person name="Chan Y."/>
            <person name="Huo Y.-B."/>
            <person name="Yu X.-L."/>
            <person name="Zeng H."/>
            <person name="Leung W.-K."/>
            <person name="Watt R.M."/>
        </authorList>
    </citation>
    <scope>NUCLEOTIDE SEQUENCE [LARGE SCALE GENOMIC DNA]</scope>
    <source>
        <strain evidence="3 4">OMZ 804</strain>
    </source>
</reference>
<evidence type="ECO:0000256" key="1">
    <source>
        <dbReference type="ARBA" id="ARBA00022729"/>
    </source>
</evidence>
<dbReference type="RefSeq" id="WP_162664061.1">
    <property type="nucleotide sequence ID" value="NZ_CP048020.1"/>
</dbReference>
<protein>
    <submittedName>
        <fullName evidence="3">Amino acid ABC transporter substrate-binding protein</fullName>
    </submittedName>
</protein>
<name>A0A6P1Y4A3_9SPIR</name>
<gene>
    <name evidence="3" type="ORF">GWP43_10220</name>
</gene>
<proteinExistence type="predicted"/>
<dbReference type="Pfam" id="PF00497">
    <property type="entry name" value="SBP_bac_3"/>
    <property type="match status" value="1"/>
</dbReference>
<evidence type="ECO:0000313" key="4">
    <source>
        <dbReference type="Proteomes" id="UP000464374"/>
    </source>
</evidence>
<evidence type="ECO:0000259" key="2">
    <source>
        <dbReference type="SMART" id="SM00062"/>
    </source>
</evidence>
<dbReference type="AlphaFoldDB" id="A0A6P1Y4A3"/>
<evidence type="ECO:0000313" key="3">
    <source>
        <dbReference type="EMBL" id="QHX43752.1"/>
    </source>
</evidence>
<dbReference type="Proteomes" id="UP000464374">
    <property type="component" value="Chromosome"/>
</dbReference>
<sequence length="275" mass="31328">MKVKIFFGILLLFTILSCTEQRTNEEGINDSSLARVIVKNELVVGVDPSIPPLSFFSSTGEIMGYEVDIAKAVTEKLGVKLRLVPITSQNRIAELENRRINYIASGFINNEANAERFLLSIPYLRDALVVVVLQSFSGEVQFRQFTDLRNKRIGMLSDEEMRKIVMKSPLYINNGRRPYLYPRQEIMLTALDYGQLDAAVMNLLTYYNKTTIEKKPYEVIGDPINIATYSYAFRKEDEELVKAINILLVDMAQDGTLRRISEKWFGVDVSIAGKY</sequence>
<organism evidence="3 4">
    <name type="scientific">Treponema vincentii</name>
    <dbReference type="NCBI Taxonomy" id="69710"/>
    <lineage>
        <taxon>Bacteria</taxon>
        <taxon>Pseudomonadati</taxon>
        <taxon>Spirochaetota</taxon>
        <taxon>Spirochaetia</taxon>
        <taxon>Spirochaetales</taxon>
        <taxon>Treponemataceae</taxon>
        <taxon>Treponema</taxon>
    </lineage>
</organism>
<feature type="domain" description="Solute-binding protein family 3/N-terminal" evidence="2">
    <location>
        <begin position="41"/>
        <end position="268"/>
    </location>
</feature>
<keyword evidence="1" id="KW-0732">Signal</keyword>
<dbReference type="KEGG" id="trz:GWP43_10220"/>
<dbReference type="SUPFAM" id="SSF53850">
    <property type="entry name" value="Periplasmic binding protein-like II"/>
    <property type="match status" value="1"/>
</dbReference>
<dbReference type="EMBL" id="CP048020">
    <property type="protein sequence ID" value="QHX43752.1"/>
    <property type="molecule type" value="Genomic_DNA"/>
</dbReference>
<dbReference type="PROSITE" id="PS51257">
    <property type="entry name" value="PROKAR_LIPOPROTEIN"/>
    <property type="match status" value="1"/>
</dbReference>